<dbReference type="AlphaFoldDB" id="A0A645CY94"/>
<organism evidence="1">
    <name type="scientific">bioreactor metagenome</name>
    <dbReference type="NCBI Taxonomy" id="1076179"/>
    <lineage>
        <taxon>unclassified sequences</taxon>
        <taxon>metagenomes</taxon>
        <taxon>ecological metagenomes</taxon>
    </lineage>
</organism>
<evidence type="ECO:0000313" key="1">
    <source>
        <dbReference type="EMBL" id="MPM81877.1"/>
    </source>
</evidence>
<comment type="caution">
    <text evidence="1">The sequence shown here is derived from an EMBL/GenBank/DDBJ whole genome shotgun (WGS) entry which is preliminary data.</text>
</comment>
<reference evidence="1" key="1">
    <citation type="submission" date="2019-08" db="EMBL/GenBank/DDBJ databases">
        <authorList>
            <person name="Kucharzyk K."/>
            <person name="Murdoch R.W."/>
            <person name="Higgins S."/>
            <person name="Loffler F."/>
        </authorList>
    </citation>
    <scope>NUCLEOTIDE SEQUENCE</scope>
</reference>
<accession>A0A645CY94</accession>
<name>A0A645CY94_9ZZZZ</name>
<protein>
    <submittedName>
        <fullName evidence="1">Uncharacterized protein</fullName>
    </submittedName>
</protein>
<gene>
    <name evidence="1" type="ORF">SDC9_128934</name>
</gene>
<dbReference type="EMBL" id="VSSQ01031103">
    <property type="protein sequence ID" value="MPM81877.1"/>
    <property type="molecule type" value="Genomic_DNA"/>
</dbReference>
<proteinExistence type="predicted"/>
<sequence>MLKRVIITPIDTYISDLVCRESDINIELFSFLPSLYSNTLTKVFTPKVKIKTNKLSKVTSGVLGVKNL</sequence>